<dbReference type="OrthoDB" id="1673781at2759"/>
<dbReference type="PANTHER" id="PTHR28242">
    <property type="entry name" value="PHOSPHORELAY INTERMEDIATE PROTEIN YPD1"/>
    <property type="match status" value="1"/>
</dbReference>
<evidence type="ECO:0000256" key="3">
    <source>
        <dbReference type="ARBA" id="ARBA00023012"/>
    </source>
</evidence>
<dbReference type="GO" id="GO:0005829">
    <property type="term" value="C:cytosol"/>
    <property type="evidence" value="ECO:0007669"/>
    <property type="project" value="UniProtKB-SubCell"/>
</dbReference>
<comment type="subcellular location">
    <subcellularLocation>
        <location evidence="6">Cytoplasm</location>
        <location evidence="6">Cytosol</location>
    </subcellularLocation>
    <subcellularLocation>
        <location evidence="6">Nucleus</location>
    </subcellularLocation>
</comment>
<keyword evidence="5" id="KW-0597">Phosphoprotein</keyword>
<evidence type="ECO:0000259" key="7">
    <source>
        <dbReference type="PROSITE" id="PS50894"/>
    </source>
</evidence>
<dbReference type="GO" id="GO:0009736">
    <property type="term" value="P:cytokinin-activated signaling pathway"/>
    <property type="evidence" value="ECO:0007669"/>
    <property type="project" value="UniProtKB-KW"/>
</dbReference>
<comment type="domain">
    <text evidence="6">Histidine-containing phosphotransfer domain (HPt) contains an active histidine that mediates the phosphotransfer.</text>
</comment>
<comment type="caution">
    <text evidence="8">The sequence shown here is derived from an EMBL/GenBank/DDBJ whole genome shotgun (WGS) entry which is preliminary data.</text>
</comment>
<dbReference type="Gene3D" id="1.20.120.160">
    <property type="entry name" value="HPT domain"/>
    <property type="match status" value="1"/>
</dbReference>
<evidence type="ECO:0000256" key="4">
    <source>
        <dbReference type="ARBA" id="ARBA00023242"/>
    </source>
</evidence>
<dbReference type="PROSITE" id="PS50894">
    <property type="entry name" value="HPT"/>
    <property type="match status" value="1"/>
</dbReference>
<keyword evidence="1" id="KW-0963">Cytoplasm</keyword>
<evidence type="ECO:0000256" key="2">
    <source>
        <dbReference type="ARBA" id="ARBA00022864"/>
    </source>
</evidence>
<dbReference type="Proteomes" id="UP000195402">
    <property type="component" value="Unassembled WGS sequence"/>
</dbReference>
<name>A0A200QDK5_MACCD</name>
<dbReference type="GO" id="GO:0005634">
    <property type="term" value="C:nucleus"/>
    <property type="evidence" value="ECO:0007669"/>
    <property type="project" value="UniProtKB-SubCell"/>
</dbReference>
<keyword evidence="8" id="KW-0808">Transferase</keyword>
<evidence type="ECO:0000256" key="5">
    <source>
        <dbReference type="PROSITE-ProRule" id="PRU00110"/>
    </source>
</evidence>
<dbReference type="EMBL" id="MVGT01002328">
    <property type="protein sequence ID" value="OVA08540.1"/>
    <property type="molecule type" value="Genomic_DNA"/>
</dbReference>
<keyword evidence="2 6" id="KW-0932">Cytokinin signaling pathway</keyword>
<evidence type="ECO:0000256" key="1">
    <source>
        <dbReference type="ARBA" id="ARBA00022490"/>
    </source>
</evidence>
<dbReference type="InterPro" id="IPR036641">
    <property type="entry name" value="HPT_dom_sf"/>
</dbReference>
<protein>
    <recommendedName>
        <fullName evidence="6">Histidine-containing phosphotransfer protein</fullName>
    </recommendedName>
</protein>
<comment type="function">
    <text evidence="6">Functions as a two-component phosphorelay mediators between cytokinin sensor histidine kinases and response regulators (B-type ARRs). Plays an important role in propagating cytokinin signal transduction.</text>
</comment>
<feature type="domain" description="HPt" evidence="7">
    <location>
        <begin position="38"/>
        <end position="133"/>
    </location>
</feature>
<dbReference type="FunFam" id="1.20.120.160:FF:000001">
    <property type="entry name" value="Histidine-containing phosphotransfer protein 1"/>
    <property type="match status" value="1"/>
</dbReference>
<dbReference type="InterPro" id="IPR008207">
    <property type="entry name" value="Sig_transdc_His_kin_Hpt_dom"/>
</dbReference>
<dbReference type="PANTHER" id="PTHR28242:SF43">
    <property type="entry name" value="HISTIDINE-CONTAINING PHOSPHOTRANSFER PROTEIN 4"/>
    <property type="match status" value="1"/>
</dbReference>
<evidence type="ECO:0000313" key="9">
    <source>
        <dbReference type="Proteomes" id="UP000195402"/>
    </source>
</evidence>
<dbReference type="GO" id="GO:0009927">
    <property type="term" value="F:histidine phosphotransfer kinase activity"/>
    <property type="evidence" value="ECO:0007669"/>
    <property type="project" value="UniProtKB-UniRule"/>
</dbReference>
<gene>
    <name evidence="8" type="ORF">BVC80_209g282</name>
</gene>
<dbReference type="Pfam" id="PF01627">
    <property type="entry name" value="Hpt"/>
    <property type="match status" value="1"/>
</dbReference>
<keyword evidence="8" id="KW-0418">Kinase</keyword>
<evidence type="ECO:0000313" key="8">
    <source>
        <dbReference type="EMBL" id="OVA08540.1"/>
    </source>
</evidence>
<organism evidence="8 9">
    <name type="scientific">Macleaya cordata</name>
    <name type="common">Five-seeded plume-poppy</name>
    <name type="synonym">Bocconia cordata</name>
    <dbReference type="NCBI Taxonomy" id="56857"/>
    <lineage>
        <taxon>Eukaryota</taxon>
        <taxon>Viridiplantae</taxon>
        <taxon>Streptophyta</taxon>
        <taxon>Embryophyta</taxon>
        <taxon>Tracheophyta</taxon>
        <taxon>Spermatophyta</taxon>
        <taxon>Magnoliopsida</taxon>
        <taxon>Ranunculales</taxon>
        <taxon>Papaveraceae</taxon>
        <taxon>Papaveroideae</taxon>
        <taxon>Macleaya</taxon>
    </lineage>
</organism>
<reference evidence="8 9" key="1">
    <citation type="journal article" date="2017" name="Mol. Plant">
        <title>The Genome of Medicinal Plant Macleaya cordata Provides New Insights into Benzylisoquinoline Alkaloids Metabolism.</title>
        <authorList>
            <person name="Liu X."/>
            <person name="Liu Y."/>
            <person name="Huang P."/>
            <person name="Ma Y."/>
            <person name="Qing Z."/>
            <person name="Tang Q."/>
            <person name="Cao H."/>
            <person name="Cheng P."/>
            <person name="Zheng Y."/>
            <person name="Yuan Z."/>
            <person name="Zhou Y."/>
            <person name="Liu J."/>
            <person name="Tang Z."/>
            <person name="Zhuo Y."/>
            <person name="Zhang Y."/>
            <person name="Yu L."/>
            <person name="Huang J."/>
            <person name="Yang P."/>
            <person name="Peng Q."/>
            <person name="Zhang J."/>
            <person name="Jiang W."/>
            <person name="Zhang Z."/>
            <person name="Lin K."/>
            <person name="Ro D.K."/>
            <person name="Chen X."/>
            <person name="Xiong X."/>
            <person name="Shang Y."/>
            <person name="Huang S."/>
            <person name="Zeng J."/>
        </authorList>
    </citation>
    <scope>NUCLEOTIDE SEQUENCE [LARGE SCALE GENOMIC DNA]</scope>
    <source>
        <strain evidence="9">cv. BLH2017</strain>
        <tissue evidence="8">Root</tissue>
    </source>
</reference>
<dbReference type="InParanoid" id="A0A200QDK5"/>
<accession>A0A200QDK5</accession>
<dbReference type="GO" id="GO:0000160">
    <property type="term" value="P:phosphorelay signal transduction system"/>
    <property type="evidence" value="ECO:0007669"/>
    <property type="project" value="UniProtKB-UniRule"/>
</dbReference>
<proteinExistence type="predicted"/>
<feature type="modified residue" description="Phosphohistidine" evidence="5">
    <location>
        <position position="79"/>
    </location>
</feature>
<evidence type="ECO:0000256" key="6">
    <source>
        <dbReference type="RuleBase" id="RU369004"/>
    </source>
</evidence>
<dbReference type="OMA" id="REYCRDE"/>
<dbReference type="InterPro" id="IPR045871">
    <property type="entry name" value="AHP1-5/YPD1"/>
</dbReference>
<sequence length="150" mass="17405">MASKQMQNQVASMRESLFKQGFLDEQFIQLEDLEDASNPNFVEEVCTVFFRDSLRQMTNIEQALQISPFDFTRLDDHMHHFKGSSSSIGAAKVKYQATLFREYCRDENAEGVRRAFEQMKKDLATLKKKVETYFQLIRQVGPTHTAGRPK</sequence>
<keyword evidence="9" id="KW-1185">Reference proteome</keyword>
<dbReference type="SUPFAM" id="SSF47226">
    <property type="entry name" value="Histidine-containing phosphotransfer domain, HPT domain"/>
    <property type="match status" value="1"/>
</dbReference>
<keyword evidence="4" id="KW-0539">Nucleus</keyword>
<dbReference type="STRING" id="56857.A0A200QDK5"/>
<dbReference type="GO" id="GO:0043424">
    <property type="term" value="F:protein histidine kinase binding"/>
    <property type="evidence" value="ECO:0007669"/>
    <property type="project" value="UniProtKB-UniRule"/>
</dbReference>
<keyword evidence="3 6" id="KW-0902">Two-component regulatory system</keyword>
<dbReference type="AlphaFoldDB" id="A0A200QDK5"/>